<dbReference type="Proteomes" id="UP000199513">
    <property type="component" value="Unassembled WGS sequence"/>
</dbReference>
<evidence type="ECO:0000313" key="2">
    <source>
        <dbReference type="EMBL" id="SFF41445.1"/>
    </source>
</evidence>
<dbReference type="STRING" id="1003.SAMN04488541_103227"/>
<dbReference type="EMBL" id="FONY01000032">
    <property type="protein sequence ID" value="SFF41445.1"/>
    <property type="molecule type" value="Genomic_DNA"/>
</dbReference>
<proteinExistence type="predicted"/>
<dbReference type="AlphaFoldDB" id="A0A1I2IGJ1"/>
<accession>A0A1I2IGJ1</accession>
<feature type="transmembrane region" description="Helical" evidence="1">
    <location>
        <begin position="12"/>
        <end position="30"/>
    </location>
</feature>
<keyword evidence="1" id="KW-0472">Membrane</keyword>
<sequence length="260" mass="29714">MHLSEKITMKHYKVVVCQVYLLIFSLALFAQDEDSTQLDKSFKFSGDISITNNGISLIPSFALGKPALLAFFSAKKGRFSYEPQSGFSLEAKPWFTSHWLRYKLVHRQVFDLGIGTSFSAAFFSSSIVSNGVVREAILAERFINLEVMPVYKISETSSISLMYWYGFNVGKEANTERLHFLTLNGNFFSIPLGKNWRGRLIPQVFYLFQDGREGIYFSNTLGIAHRKLPLWLSSQINQPIRTNVEPNLGFLWNILLTYSF</sequence>
<keyword evidence="3" id="KW-1185">Reference proteome</keyword>
<name>A0A1I2IGJ1_9BACT</name>
<keyword evidence="1" id="KW-1133">Transmembrane helix</keyword>
<protein>
    <submittedName>
        <fullName evidence="2">Uncharacterized protein</fullName>
    </submittedName>
</protein>
<gene>
    <name evidence="2" type="ORF">SAMN04488541_103227</name>
</gene>
<reference evidence="2 3" key="1">
    <citation type="submission" date="2016-10" db="EMBL/GenBank/DDBJ databases">
        <authorList>
            <person name="de Groot N.N."/>
        </authorList>
    </citation>
    <scope>NUCLEOTIDE SEQUENCE [LARGE SCALE GENOMIC DNA]</scope>
    <source>
        <strain>GEY</strain>
        <strain evidence="3">DSM 9560</strain>
    </source>
</reference>
<keyword evidence="1" id="KW-0812">Transmembrane</keyword>
<evidence type="ECO:0000256" key="1">
    <source>
        <dbReference type="SAM" id="Phobius"/>
    </source>
</evidence>
<evidence type="ECO:0000313" key="3">
    <source>
        <dbReference type="Proteomes" id="UP000199513"/>
    </source>
</evidence>
<organism evidence="2 3">
    <name type="scientific">Thermoflexibacter ruber</name>
    <dbReference type="NCBI Taxonomy" id="1003"/>
    <lineage>
        <taxon>Bacteria</taxon>
        <taxon>Pseudomonadati</taxon>
        <taxon>Bacteroidota</taxon>
        <taxon>Cytophagia</taxon>
        <taxon>Cytophagales</taxon>
        <taxon>Thermoflexibacteraceae</taxon>
        <taxon>Thermoflexibacter</taxon>
    </lineage>
</organism>
<feature type="transmembrane region" description="Helical" evidence="1">
    <location>
        <begin position="50"/>
        <end position="72"/>
    </location>
</feature>